<sequence>MFLCLKNNNPQLSVESIFRHNSELRFAHFTVNHSEGFVNYNNGLHTQNIESCGTIANMLLKYIK</sequence>
<gene>
    <name evidence="1" type="ORF">A0H76_1551</name>
</gene>
<protein>
    <submittedName>
        <fullName evidence="1">Uncharacterized protein</fullName>
    </submittedName>
</protein>
<dbReference type="AlphaFoldDB" id="A0A1X0Q5R9"/>
<dbReference type="VEuPathDB" id="MicrosporidiaDB:A0H76_1551"/>
<evidence type="ECO:0000313" key="1">
    <source>
        <dbReference type="EMBL" id="ORD93180.1"/>
    </source>
</evidence>
<comment type="caution">
    <text evidence="1">The sequence shown here is derived from an EMBL/GenBank/DDBJ whole genome shotgun (WGS) entry which is preliminary data.</text>
</comment>
<proteinExistence type="predicted"/>
<dbReference type="EMBL" id="LTAI01001954">
    <property type="protein sequence ID" value="ORD93180.1"/>
    <property type="molecule type" value="Genomic_DNA"/>
</dbReference>
<reference evidence="1 2" key="1">
    <citation type="journal article" date="2017" name="Environ. Microbiol.">
        <title>Decay of the glycolytic pathway and adaptation to intranuclear parasitism within Enterocytozoonidae microsporidia.</title>
        <authorList>
            <person name="Wiredu Boakye D."/>
            <person name="Jaroenlak P."/>
            <person name="Prachumwat A."/>
            <person name="Williams T.A."/>
            <person name="Bateman K.S."/>
            <person name="Itsathitphaisarn O."/>
            <person name="Sritunyalucksana K."/>
            <person name="Paszkiewicz K.H."/>
            <person name="Moore K.A."/>
            <person name="Stentiford G.D."/>
            <person name="Williams B.A."/>
        </authorList>
    </citation>
    <scope>NUCLEOTIDE SEQUENCE [LARGE SCALE GENOMIC DNA]</scope>
    <source>
        <strain evidence="2">canceri</strain>
    </source>
</reference>
<organism evidence="1 2">
    <name type="scientific">Hepatospora eriocheir</name>
    <dbReference type="NCBI Taxonomy" id="1081669"/>
    <lineage>
        <taxon>Eukaryota</taxon>
        <taxon>Fungi</taxon>
        <taxon>Fungi incertae sedis</taxon>
        <taxon>Microsporidia</taxon>
        <taxon>Hepatosporidae</taxon>
        <taxon>Hepatospora</taxon>
    </lineage>
</organism>
<accession>A0A1X0Q5R9</accession>
<dbReference type="Proteomes" id="UP000192501">
    <property type="component" value="Unassembled WGS sequence"/>
</dbReference>
<evidence type="ECO:0000313" key="2">
    <source>
        <dbReference type="Proteomes" id="UP000192501"/>
    </source>
</evidence>
<name>A0A1X0Q5R9_9MICR</name>